<reference evidence="2" key="1">
    <citation type="journal article" date="2023" name="Mol. Phylogenet. Evol.">
        <title>Genome-scale phylogeny and comparative genomics of the fungal order Sordariales.</title>
        <authorList>
            <person name="Hensen N."/>
            <person name="Bonometti L."/>
            <person name="Westerberg I."/>
            <person name="Brannstrom I.O."/>
            <person name="Guillou S."/>
            <person name="Cros-Aarteil S."/>
            <person name="Calhoun S."/>
            <person name="Haridas S."/>
            <person name="Kuo A."/>
            <person name="Mondo S."/>
            <person name="Pangilinan J."/>
            <person name="Riley R."/>
            <person name="LaButti K."/>
            <person name="Andreopoulos B."/>
            <person name="Lipzen A."/>
            <person name="Chen C."/>
            <person name="Yan M."/>
            <person name="Daum C."/>
            <person name="Ng V."/>
            <person name="Clum A."/>
            <person name="Steindorff A."/>
            <person name="Ohm R.A."/>
            <person name="Martin F."/>
            <person name="Silar P."/>
            <person name="Natvig D.O."/>
            <person name="Lalanne C."/>
            <person name="Gautier V."/>
            <person name="Ament-Velasquez S.L."/>
            <person name="Kruys A."/>
            <person name="Hutchinson M.I."/>
            <person name="Powell A.J."/>
            <person name="Barry K."/>
            <person name="Miller A.N."/>
            <person name="Grigoriev I.V."/>
            <person name="Debuchy R."/>
            <person name="Gladieux P."/>
            <person name="Hiltunen Thoren M."/>
            <person name="Johannesson H."/>
        </authorList>
    </citation>
    <scope>NUCLEOTIDE SEQUENCE</scope>
    <source>
        <strain evidence="2">CBS 731.68</strain>
    </source>
</reference>
<dbReference type="AlphaFoldDB" id="A0AAN6Z545"/>
<dbReference type="PANTHER" id="PTHR43943">
    <property type="entry name" value="DEHYDROGENASE/REDUCTASE (SDR FAMILY) MEMBER 4"/>
    <property type="match status" value="1"/>
</dbReference>
<dbReference type="Gene3D" id="3.40.50.720">
    <property type="entry name" value="NAD(P)-binding Rossmann-like Domain"/>
    <property type="match status" value="1"/>
</dbReference>
<evidence type="ECO:0000313" key="2">
    <source>
        <dbReference type="EMBL" id="KAK4125407.1"/>
    </source>
</evidence>
<reference evidence="2" key="2">
    <citation type="submission" date="2023-05" db="EMBL/GenBank/DDBJ databases">
        <authorList>
            <consortium name="Lawrence Berkeley National Laboratory"/>
            <person name="Steindorff A."/>
            <person name="Hensen N."/>
            <person name="Bonometti L."/>
            <person name="Westerberg I."/>
            <person name="Brannstrom I.O."/>
            <person name="Guillou S."/>
            <person name="Cros-Aarteil S."/>
            <person name="Calhoun S."/>
            <person name="Haridas S."/>
            <person name="Kuo A."/>
            <person name="Mondo S."/>
            <person name="Pangilinan J."/>
            <person name="Riley R."/>
            <person name="Labutti K."/>
            <person name="Andreopoulos B."/>
            <person name="Lipzen A."/>
            <person name="Chen C."/>
            <person name="Yanf M."/>
            <person name="Daum C."/>
            <person name="Ng V."/>
            <person name="Clum A."/>
            <person name="Ohm R."/>
            <person name="Martin F."/>
            <person name="Silar P."/>
            <person name="Natvig D."/>
            <person name="Lalanne C."/>
            <person name="Gautier V."/>
            <person name="Ament-Velasquez S.L."/>
            <person name="Kruys A."/>
            <person name="Hutchinson M.I."/>
            <person name="Powell A.J."/>
            <person name="Barry K."/>
            <person name="Miller A.N."/>
            <person name="Grigoriev I.V."/>
            <person name="Debuchy R."/>
            <person name="Gladieux P."/>
            <person name="Thoren M.H."/>
            <person name="Johannesson H."/>
        </authorList>
    </citation>
    <scope>NUCLEOTIDE SEQUENCE</scope>
    <source>
        <strain evidence="2">CBS 731.68</strain>
    </source>
</reference>
<protein>
    <submittedName>
        <fullName evidence="2">Uncharacterized protein</fullName>
    </submittedName>
</protein>
<organism evidence="2 3">
    <name type="scientific">Parathielavia appendiculata</name>
    <dbReference type="NCBI Taxonomy" id="2587402"/>
    <lineage>
        <taxon>Eukaryota</taxon>
        <taxon>Fungi</taxon>
        <taxon>Dikarya</taxon>
        <taxon>Ascomycota</taxon>
        <taxon>Pezizomycotina</taxon>
        <taxon>Sordariomycetes</taxon>
        <taxon>Sordariomycetidae</taxon>
        <taxon>Sordariales</taxon>
        <taxon>Chaetomiaceae</taxon>
        <taxon>Parathielavia</taxon>
    </lineage>
</organism>
<evidence type="ECO:0000313" key="3">
    <source>
        <dbReference type="Proteomes" id="UP001302602"/>
    </source>
</evidence>
<comment type="caution">
    <text evidence="2">The sequence shown here is derived from an EMBL/GenBank/DDBJ whole genome shotgun (WGS) entry which is preliminary data.</text>
</comment>
<dbReference type="RefSeq" id="XP_062649178.1">
    <property type="nucleotide sequence ID" value="XM_062797400.1"/>
</dbReference>
<accession>A0AAN6Z545</accession>
<dbReference type="Proteomes" id="UP001302602">
    <property type="component" value="Unassembled WGS sequence"/>
</dbReference>
<evidence type="ECO:0000256" key="1">
    <source>
        <dbReference type="ARBA" id="ARBA00006484"/>
    </source>
</evidence>
<dbReference type="Pfam" id="PF13561">
    <property type="entry name" value="adh_short_C2"/>
    <property type="match status" value="1"/>
</dbReference>
<dbReference type="InterPro" id="IPR002347">
    <property type="entry name" value="SDR_fam"/>
</dbReference>
<dbReference type="SUPFAM" id="SSF51735">
    <property type="entry name" value="NAD(P)-binding Rossmann-fold domains"/>
    <property type="match status" value="1"/>
</dbReference>
<proteinExistence type="inferred from homology"/>
<comment type="similarity">
    <text evidence="1">Belongs to the short-chain dehydrogenases/reductases (SDR) family.</text>
</comment>
<dbReference type="GeneID" id="87834172"/>
<dbReference type="PANTHER" id="PTHR43943:SF2">
    <property type="entry name" value="DEHYDROGENASE_REDUCTASE 4"/>
    <property type="match status" value="1"/>
</dbReference>
<dbReference type="InterPro" id="IPR036291">
    <property type="entry name" value="NAD(P)-bd_dom_sf"/>
</dbReference>
<sequence length="122" mass="13378">MPGNLRNETYCTSLVHRALEAMGGLDMLVSNAGYFVHHFDISTLTTEQILHTLEVNVFASFYLVRAVAPLLPPGSSIIFASSCMASRPHAEAGSLSLFWIMTPFVRELETRTGSQVANFGNE</sequence>
<keyword evidence="3" id="KW-1185">Reference proteome</keyword>
<name>A0AAN6Z545_9PEZI</name>
<dbReference type="EMBL" id="MU853225">
    <property type="protein sequence ID" value="KAK4125407.1"/>
    <property type="molecule type" value="Genomic_DNA"/>
</dbReference>
<gene>
    <name evidence="2" type="ORF">N657DRAFT_708025</name>
</gene>